<dbReference type="Pfam" id="PF01988">
    <property type="entry name" value="VIT1"/>
    <property type="match status" value="1"/>
</dbReference>
<dbReference type="FunCoup" id="A0A151GIM1">
    <property type="interactions" value="13"/>
</dbReference>
<evidence type="ECO:0000313" key="9">
    <source>
        <dbReference type="Proteomes" id="UP000076580"/>
    </source>
</evidence>
<dbReference type="EMBL" id="LAYC01000002">
    <property type="protein sequence ID" value="KYK56872.1"/>
    <property type="molecule type" value="Genomic_DNA"/>
</dbReference>
<keyword evidence="9" id="KW-1185">Reference proteome</keyword>
<evidence type="ECO:0000256" key="3">
    <source>
        <dbReference type="ARBA" id="ARBA00022692"/>
    </source>
</evidence>
<comment type="subcellular location">
    <subcellularLocation>
        <location evidence="1">Endomembrane system</location>
        <topology evidence="1">Multi-pass membrane protein</topology>
    </subcellularLocation>
</comment>
<feature type="transmembrane region" description="Helical" evidence="7">
    <location>
        <begin position="188"/>
        <end position="209"/>
    </location>
</feature>
<dbReference type="GO" id="GO:0005384">
    <property type="term" value="F:manganese ion transmembrane transporter activity"/>
    <property type="evidence" value="ECO:0007669"/>
    <property type="project" value="InterPro"/>
</dbReference>
<sequence>MAGTRSPSLARFLSDFTLGFSDGLTVPFALTAGLSSLGRANTVILAGLAELCAGSISMGIGGYLSARDQVSCASSHHSSLEGASDEEELRGMLHDRSTSDSGGSSNGGGSTRSSTRGSIDEKADRQDAGLNEELLRRHLEPLSLPSSTLSDVMAALRSRSDGIARAAAGIRELGETEKSLSSFSEPSLPVWPIASGLSISLGYVVGGVIPLLPYFFAATVGLALRWSICLCLFALMTFGSGKSWVLRGEQRSWRSCFLEGLEMLILGSLAAAAAVVCVGIVGAASPEGAK</sequence>
<dbReference type="GO" id="GO:0030026">
    <property type="term" value="P:intracellular manganese ion homeostasis"/>
    <property type="evidence" value="ECO:0007669"/>
    <property type="project" value="InterPro"/>
</dbReference>
<keyword evidence="3 7" id="KW-0812">Transmembrane</keyword>
<comment type="caution">
    <text evidence="8">The sequence shown here is derived from an EMBL/GenBank/DDBJ whole genome shotgun (WGS) entry which is preliminary data.</text>
</comment>
<evidence type="ECO:0000256" key="2">
    <source>
        <dbReference type="ARBA" id="ARBA00007049"/>
    </source>
</evidence>
<evidence type="ECO:0000256" key="5">
    <source>
        <dbReference type="ARBA" id="ARBA00023136"/>
    </source>
</evidence>
<dbReference type="InterPro" id="IPR008217">
    <property type="entry name" value="Ccc1_fam"/>
</dbReference>
<evidence type="ECO:0000256" key="6">
    <source>
        <dbReference type="SAM" id="MobiDB-lite"/>
    </source>
</evidence>
<accession>A0A151GIM1</accession>
<dbReference type="OrthoDB" id="73465at2759"/>
<protein>
    <recommendedName>
        <fullName evidence="10">Vacuolar iron transporter Ccc1</fullName>
    </recommendedName>
</protein>
<organism evidence="8 9">
    <name type="scientific">Drechmeria coniospora</name>
    <name type="common">Nematophagous fungus</name>
    <name type="synonym">Meria coniospora</name>
    <dbReference type="NCBI Taxonomy" id="98403"/>
    <lineage>
        <taxon>Eukaryota</taxon>
        <taxon>Fungi</taxon>
        <taxon>Dikarya</taxon>
        <taxon>Ascomycota</taxon>
        <taxon>Pezizomycotina</taxon>
        <taxon>Sordariomycetes</taxon>
        <taxon>Hypocreomycetidae</taxon>
        <taxon>Hypocreales</taxon>
        <taxon>Ophiocordycipitaceae</taxon>
        <taxon>Drechmeria</taxon>
    </lineage>
</organism>
<proteinExistence type="inferred from homology"/>
<feature type="region of interest" description="Disordered" evidence="6">
    <location>
        <begin position="94"/>
        <end position="125"/>
    </location>
</feature>
<keyword evidence="5 7" id="KW-0472">Membrane</keyword>
<dbReference type="AlphaFoldDB" id="A0A151GIM1"/>
<reference evidence="8 9" key="1">
    <citation type="journal article" date="2016" name="Sci. Rep.">
        <title>Insights into Adaptations to a Near-Obligate Nematode Endoparasitic Lifestyle from the Finished Genome of Drechmeria coniospora.</title>
        <authorList>
            <person name="Zhang L."/>
            <person name="Zhou Z."/>
            <person name="Guo Q."/>
            <person name="Fokkens L."/>
            <person name="Miskei M."/>
            <person name="Pocsi I."/>
            <person name="Zhang W."/>
            <person name="Chen M."/>
            <person name="Wang L."/>
            <person name="Sun Y."/>
            <person name="Donzelli B.G."/>
            <person name="Gibson D.M."/>
            <person name="Nelson D.R."/>
            <person name="Luo J.G."/>
            <person name="Rep M."/>
            <person name="Liu H."/>
            <person name="Yang S."/>
            <person name="Wang J."/>
            <person name="Krasnoff S.B."/>
            <person name="Xu Y."/>
            <person name="Molnar I."/>
            <person name="Lin M."/>
        </authorList>
    </citation>
    <scope>NUCLEOTIDE SEQUENCE [LARGE SCALE GENOMIC DNA]</scope>
    <source>
        <strain evidence="8 9">ARSEF 6962</strain>
    </source>
</reference>
<dbReference type="GeneID" id="63716521"/>
<feature type="transmembrane region" description="Helical" evidence="7">
    <location>
        <begin position="260"/>
        <end position="284"/>
    </location>
</feature>
<dbReference type="Proteomes" id="UP000076580">
    <property type="component" value="Chromosome 02"/>
</dbReference>
<gene>
    <name evidence="8" type="ORF">DCS_03878</name>
</gene>
<evidence type="ECO:0000256" key="1">
    <source>
        <dbReference type="ARBA" id="ARBA00004127"/>
    </source>
</evidence>
<evidence type="ECO:0000256" key="4">
    <source>
        <dbReference type="ARBA" id="ARBA00022989"/>
    </source>
</evidence>
<name>A0A151GIM1_DRECN</name>
<evidence type="ECO:0008006" key="10">
    <source>
        <dbReference type="Google" id="ProtNLM"/>
    </source>
</evidence>
<evidence type="ECO:0000256" key="7">
    <source>
        <dbReference type="SAM" id="Phobius"/>
    </source>
</evidence>
<dbReference type="STRING" id="98403.A0A151GIM1"/>
<dbReference type="InParanoid" id="A0A151GIM1"/>
<dbReference type="GO" id="GO:0012505">
    <property type="term" value="C:endomembrane system"/>
    <property type="evidence" value="ECO:0007669"/>
    <property type="project" value="UniProtKB-SubCell"/>
</dbReference>
<keyword evidence="4 7" id="KW-1133">Transmembrane helix</keyword>
<dbReference type="PANTHER" id="PTHR31851">
    <property type="entry name" value="FE(2+)/MN(2+) TRANSPORTER PCL1"/>
    <property type="match status" value="1"/>
</dbReference>
<dbReference type="RefSeq" id="XP_040656224.1">
    <property type="nucleotide sequence ID" value="XM_040801191.1"/>
</dbReference>
<comment type="similarity">
    <text evidence="2">Belongs to the CCC1 family.</text>
</comment>
<evidence type="ECO:0000313" key="8">
    <source>
        <dbReference type="EMBL" id="KYK56872.1"/>
    </source>
</evidence>
<feature type="transmembrane region" description="Helical" evidence="7">
    <location>
        <begin position="215"/>
        <end position="239"/>
    </location>
</feature>